<accession>A0A518N5N4</accession>
<keyword evidence="13" id="KW-1185">Reference proteome</keyword>
<dbReference type="Pfam" id="PF00512">
    <property type="entry name" value="HisKA"/>
    <property type="match status" value="1"/>
</dbReference>
<evidence type="ECO:0000256" key="3">
    <source>
        <dbReference type="ARBA" id="ARBA00012438"/>
    </source>
</evidence>
<dbReference type="SUPFAM" id="SSF47384">
    <property type="entry name" value="Homodimeric domain of signal transducing histidine kinase"/>
    <property type="match status" value="1"/>
</dbReference>
<dbReference type="CDD" id="cd00082">
    <property type="entry name" value="HisKA"/>
    <property type="match status" value="1"/>
</dbReference>
<evidence type="ECO:0000256" key="5">
    <source>
        <dbReference type="ARBA" id="ARBA00022679"/>
    </source>
</evidence>
<dbReference type="PRINTS" id="PR00344">
    <property type="entry name" value="BCTRLSENSOR"/>
</dbReference>
<dbReference type="EMBL" id="CP042218">
    <property type="protein sequence ID" value="QDW67230.1"/>
    <property type="molecule type" value="Genomic_DNA"/>
</dbReference>
<dbReference type="GO" id="GO:0000155">
    <property type="term" value="F:phosphorelay sensor kinase activity"/>
    <property type="evidence" value="ECO:0007669"/>
    <property type="project" value="InterPro"/>
</dbReference>
<dbReference type="AlphaFoldDB" id="A0A518N5N4"/>
<name>A0A518N5N4_9GAMM</name>
<dbReference type="Gene3D" id="1.10.287.130">
    <property type="match status" value="1"/>
</dbReference>
<keyword evidence="9 10" id="KW-0472">Membrane</keyword>
<evidence type="ECO:0000259" key="11">
    <source>
        <dbReference type="PROSITE" id="PS50109"/>
    </source>
</evidence>
<sequence>MAQGLPGRLRRVFMLQTVLAIVAVLASLYVSTVFARGVLATQWVHAEAARFWTRAAEEPGHAPPWTPSVQGYFVPDGIDPEAAGVPADYAEAGPGLHRLGPPGTSQRLLVQDGPGGRLYLQMPFRLLDRVALWSLLIASVLATLAIGVVSWLSYRTARGMVLPVHAMAGEVAKWDPQRVDLEAIDLVRLPGEVGSEVHQLEGALRGLAERSQAFVRRERDFTREASHELRTPLTVIRVATDMLRRDPELPPRLQRSLDRVQVAARDMEAVVDALLILAREDVKADAGTIDVRAVAAEAVMVGQALLDEMGTAAAVTLELVERGRPEPAGSVRALALILEQLVRNACTFTREGRIEVRVEQHRVEVRDTGVGMERDVLERAFEPFYRADQYVGGRGLGLAVVRRLAARYGWAVQIDSVPGQGTTVTVGFGERAALRGGQPR</sequence>
<evidence type="ECO:0000256" key="9">
    <source>
        <dbReference type="ARBA" id="ARBA00023136"/>
    </source>
</evidence>
<dbReference type="SMART" id="SM00388">
    <property type="entry name" value="HisKA"/>
    <property type="match status" value="1"/>
</dbReference>
<evidence type="ECO:0000313" key="13">
    <source>
        <dbReference type="Proteomes" id="UP000316584"/>
    </source>
</evidence>
<dbReference type="OrthoDB" id="9121563at2"/>
<reference evidence="12 13" key="1">
    <citation type="submission" date="2019-07" db="EMBL/GenBank/DDBJ databases">
        <title>Full genome sequence of Luteimonas sp. Gr-4.</title>
        <authorList>
            <person name="Im W.-T."/>
        </authorList>
    </citation>
    <scope>NUCLEOTIDE SEQUENCE [LARGE SCALE GENOMIC DNA]</scope>
    <source>
        <strain evidence="12 13">Gr-4</strain>
    </source>
</reference>
<dbReference type="PANTHER" id="PTHR45436:SF16">
    <property type="entry name" value="HISTIDINE KINASE"/>
    <property type="match status" value="1"/>
</dbReference>
<evidence type="ECO:0000313" key="12">
    <source>
        <dbReference type="EMBL" id="QDW67230.1"/>
    </source>
</evidence>
<evidence type="ECO:0000256" key="8">
    <source>
        <dbReference type="ARBA" id="ARBA00022989"/>
    </source>
</evidence>
<feature type="domain" description="Histidine kinase" evidence="11">
    <location>
        <begin position="224"/>
        <end position="432"/>
    </location>
</feature>
<dbReference type="Gene3D" id="3.30.565.10">
    <property type="entry name" value="Histidine kinase-like ATPase, C-terminal domain"/>
    <property type="match status" value="1"/>
</dbReference>
<dbReference type="InterPro" id="IPR004358">
    <property type="entry name" value="Sig_transdc_His_kin-like_C"/>
</dbReference>
<comment type="catalytic activity">
    <reaction evidence="1">
        <text>ATP + protein L-histidine = ADP + protein N-phospho-L-histidine.</text>
        <dbReference type="EC" id="2.7.13.3"/>
    </reaction>
</comment>
<keyword evidence="6 10" id="KW-0812">Transmembrane</keyword>
<proteinExistence type="predicted"/>
<dbReference type="PROSITE" id="PS50109">
    <property type="entry name" value="HIS_KIN"/>
    <property type="match status" value="1"/>
</dbReference>
<evidence type="ECO:0000256" key="1">
    <source>
        <dbReference type="ARBA" id="ARBA00000085"/>
    </source>
</evidence>
<keyword evidence="5" id="KW-0808">Transferase</keyword>
<feature type="transmembrane region" description="Helical" evidence="10">
    <location>
        <begin position="130"/>
        <end position="152"/>
    </location>
</feature>
<dbReference type="InterPro" id="IPR003661">
    <property type="entry name" value="HisK_dim/P_dom"/>
</dbReference>
<gene>
    <name evidence="12" type="ORF">FPZ22_10335</name>
</gene>
<dbReference type="InterPro" id="IPR036097">
    <property type="entry name" value="HisK_dim/P_sf"/>
</dbReference>
<keyword evidence="4" id="KW-0597">Phosphoprotein</keyword>
<evidence type="ECO:0000256" key="7">
    <source>
        <dbReference type="ARBA" id="ARBA00022777"/>
    </source>
</evidence>
<comment type="subcellular location">
    <subcellularLocation>
        <location evidence="2">Membrane</location>
    </subcellularLocation>
</comment>
<dbReference type="KEGG" id="lug:FPZ22_10335"/>
<protein>
    <recommendedName>
        <fullName evidence="3">histidine kinase</fullName>
        <ecNumber evidence="3">2.7.13.3</ecNumber>
    </recommendedName>
</protein>
<feature type="transmembrane region" description="Helical" evidence="10">
    <location>
        <begin position="12"/>
        <end position="35"/>
    </location>
</feature>
<dbReference type="InterPro" id="IPR036890">
    <property type="entry name" value="HATPase_C_sf"/>
</dbReference>
<dbReference type="SMART" id="SM00387">
    <property type="entry name" value="HATPase_c"/>
    <property type="match status" value="1"/>
</dbReference>
<dbReference type="GO" id="GO:0005886">
    <property type="term" value="C:plasma membrane"/>
    <property type="evidence" value="ECO:0007669"/>
    <property type="project" value="TreeGrafter"/>
</dbReference>
<dbReference type="InterPro" id="IPR003594">
    <property type="entry name" value="HATPase_dom"/>
</dbReference>
<evidence type="ECO:0000256" key="4">
    <source>
        <dbReference type="ARBA" id="ARBA00022553"/>
    </source>
</evidence>
<dbReference type="Pfam" id="PF02518">
    <property type="entry name" value="HATPase_c"/>
    <property type="match status" value="1"/>
</dbReference>
<evidence type="ECO:0000256" key="6">
    <source>
        <dbReference type="ARBA" id="ARBA00022692"/>
    </source>
</evidence>
<dbReference type="SUPFAM" id="SSF55874">
    <property type="entry name" value="ATPase domain of HSP90 chaperone/DNA topoisomerase II/histidine kinase"/>
    <property type="match status" value="1"/>
</dbReference>
<organism evidence="12 13">
    <name type="scientific">Luteimonas granuli</name>
    <dbReference type="NCBI Taxonomy" id="1176533"/>
    <lineage>
        <taxon>Bacteria</taxon>
        <taxon>Pseudomonadati</taxon>
        <taxon>Pseudomonadota</taxon>
        <taxon>Gammaproteobacteria</taxon>
        <taxon>Lysobacterales</taxon>
        <taxon>Lysobacteraceae</taxon>
        <taxon>Luteimonas</taxon>
    </lineage>
</organism>
<dbReference type="PANTHER" id="PTHR45436">
    <property type="entry name" value="SENSOR HISTIDINE KINASE YKOH"/>
    <property type="match status" value="1"/>
</dbReference>
<dbReference type="Proteomes" id="UP000316584">
    <property type="component" value="Chromosome"/>
</dbReference>
<evidence type="ECO:0000256" key="2">
    <source>
        <dbReference type="ARBA" id="ARBA00004370"/>
    </source>
</evidence>
<keyword evidence="7 12" id="KW-0418">Kinase</keyword>
<dbReference type="EC" id="2.7.13.3" evidence="3"/>
<dbReference type="InterPro" id="IPR050428">
    <property type="entry name" value="TCS_sensor_his_kinase"/>
</dbReference>
<evidence type="ECO:0000256" key="10">
    <source>
        <dbReference type="SAM" id="Phobius"/>
    </source>
</evidence>
<keyword evidence="8 10" id="KW-1133">Transmembrane helix</keyword>
<dbReference type="InterPro" id="IPR005467">
    <property type="entry name" value="His_kinase_dom"/>
</dbReference>